<organism evidence="1 2">
    <name type="scientific">Steinernema carpocapsae</name>
    <name type="common">Entomopathogenic nematode</name>
    <dbReference type="NCBI Taxonomy" id="34508"/>
    <lineage>
        <taxon>Eukaryota</taxon>
        <taxon>Metazoa</taxon>
        <taxon>Ecdysozoa</taxon>
        <taxon>Nematoda</taxon>
        <taxon>Chromadorea</taxon>
        <taxon>Rhabditida</taxon>
        <taxon>Tylenchina</taxon>
        <taxon>Panagrolaimomorpha</taxon>
        <taxon>Strongyloidoidea</taxon>
        <taxon>Steinernematidae</taxon>
        <taxon>Steinernema</taxon>
    </lineage>
</organism>
<proteinExistence type="predicted"/>
<evidence type="ECO:0000313" key="1">
    <source>
        <dbReference type="EMBL" id="TKR61879.1"/>
    </source>
</evidence>
<accession>A0A4U5LZU1</accession>
<gene>
    <name evidence="1" type="ORF">L596_028931</name>
</gene>
<keyword evidence="2" id="KW-1185">Reference proteome</keyword>
<evidence type="ECO:0000313" key="2">
    <source>
        <dbReference type="Proteomes" id="UP000298663"/>
    </source>
</evidence>
<dbReference type="EMBL" id="AZBU02000011">
    <property type="protein sequence ID" value="TKR61879.1"/>
    <property type="molecule type" value="Genomic_DNA"/>
</dbReference>
<name>A0A4U5LZU1_STECR</name>
<protein>
    <submittedName>
        <fullName evidence="1">Uncharacterized protein</fullName>
    </submittedName>
</protein>
<dbReference type="AlphaFoldDB" id="A0A4U5LZU1"/>
<reference evidence="1 2" key="1">
    <citation type="journal article" date="2015" name="Genome Biol.">
        <title>Comparative genomics of Steinernema reveals deeply conserved gene regulatory networks.</title>
        <authorList>
            <person name="Dillman A.R."/>
            <person name="Macchietto M."/>
            <person name="Porter C.F."/>
            <person name="Rogers A."/>
            <person name="Williams B."/>
            <person name="Antoshechkin I."/>
            <person name="Lee M.M."/>
            <person name="Goodwin Z."/>
            <person name="Lu X."/>
            <person name="Lewis E.E."/>
            <person name="Goodrich-Blair H."/>
            <person name="Stock S.P."/>
            <person name="Adams B.J."/>
            <person name="Sternberg P.W."/>
            <person name="Mortazavi A."/>
        </authorList>
    </citation>
    <scope>NUCLEOTIDE SEQUENCE [LARGE SCALE GENOMIC DNA]</scope>
    <source>
        <strain evidence="1 2">ALL</strain>
    </source>
</reference>
<reference evidence="1 2" key="2">
    <citation type="journal article" date="2019" name="G3 (Bethesda)">
        <title>Hybrid Assembly of the Genome of the Entomopathogenic Nematode Steinernema carpocapsae Identifies the X-Chromosome.</title>
        <authorList>
            <person name="Serra L."/>
            <person name="Macchietto M."/>
            <person name="Macias-Munoz A."/>
            <person name="McGill C.J."/>
            <person name="Rodriguez I.M."/>
            <person name="Rodriguez B."/>
            <person name="Murad R."/>
            <person name="Mortazavi A."/>
        </authorList>
    </citation>
    <scope>NUCLEOTIDE SEQUENCE [LARGE SCALE GENOMIC DNA]</scope>
    <source>
        <strain evidence="1 2">ALL</strain>
    </source>
</reference>
<comment type="caution">
    <text evidence="1">The sequence shown here is derived from an EMBL/GenBank/DDBJ whole genome shotgun (WGS) entry which is preliminary data.</text>
</comment>
<dbReference type="Proteomes" id="UP000298663">
    <property type="component" value="Unassembled WGS sequence"/>
</dbReference>
<sequence>MDKTTLKCSAADLFSFAIFDNCIHYVTKNGKYWSLHCYDIAKERILWEGRHMALQEASQVHFYSSKGNAHVFCLVPYDNNDSTAKTYKARPPPSPKSEDIELILVKDVKTRFKSNKVNVTHTNIAFMSGKYDFPSNQEVNVKREWDDRSFESGFSVFAHGDKFRIFTFYGNRTFQTFFGERPKECLFLSQSTEFRHNLVARKEINDFVQSYVFGDKVLMVSSYDTLKESSTIQFMLVQENINSTDSFKNFWAMYDVTHLLLPQLGINPKTPIVTTQDDEFLYVKKSTSNEILKLKIKDVDWNVLDDTVAGRFLSKDQLSEAIEEIDNMYLVSVDRGALEEEMIKLVDRMMEVSAARQKSKEDLRRKFSQADLLTPSEHKKDVEKLEALNDTVFKMKEAYKTMCREYLEQFQ</sequence>